<evidence type="ECO:0000313" key="4">
    <source>
        <dbReference type="Proteomes" id="UP000003515"/>
    </source>
</evidence>
<name>C9QG47_VIBOR</name>
<comment type="caution">
    <text evidence="2">The sequence shown here is derived from an EMBL/GenBank/DDBJ whole genome shotgun (WGS) entry which is preliminary data.</text>
</comment>
<organism evidence="2 3">
    <name type="scientific">Vibrio orientalis CIP 102891 = ATCC 33934</name>
    <dbReference type="NCBI Taxonomy" id="675816"/>
    <lineage>
        <taxon>Bacteria</taxon>
        <taxon>Pseudomonadati</taxon>
        <taxon>Pseudomonadota</taxon>
        <taxon>Gammaproteobacteria</taxon>
        <taxon>Vibrionales</taxon>
        <taxon>Vibrionaceae</taxon>
        <taxon>Vibrio</taxon>
        <taxon>Vibrio oreintalis group</taxon>
    </lineage>
</organism>
<dbReference type="RefSeq" id="WP_004412471.1">
    <property type="nucleotide sequence ID" value="NZ_ACZV01000004.1"/>
</dbReference>
<dbReference type="EMBL" id="ACZV01000004">
    <property type="protein sequence ID" value="EEX94547.1"/>
    <property type="molecule type" value="Genomic_DNA"/>
</dbReference>
<dbReference type="Proteomes" id="UP000003515">
    <property type="component" value="Unassembled WGS sequence"/>
</dbReference>
<evidence type="ECO:0000313" key="2">
    <source>
        <dbReference type="EMBL" id="EGU50401.1"/>
    </source>
</evidence>
<dbReference type="Proteomes" id="UP000002817">
    <property type="component" value="Unassembled WGS sequence"/>
</dbReference>
<sequence length="407" mass="46987">MKKRLCELFSGTDDKQAQALVEIWGEVVDQIFHEMDRISVPQMTELHINLREEMILELAKLRNYIESKVIEAQTSELLPNDIDLELEREHCLGEFGQQKILNTGKILAENVWLEKYNNRWKLKTRAALEKENTPSSAKALKINKVRDNHFIPKSFIKKYWSEKGIIRKNSISKGVVNYIDTSFGKWGFVRNLYSDRLEAYFGLVEGDASIPIEKVLKVEPLNMPQKQALVGFIVIQHIRDPAFIESHNAKLKPVIEQHYGVEKANDTSHVQFIYESIFNNHEVYRKLSKPLFDNQWVLIRSPHKAIALPDTCNIFTSINSEPFIVVPISVSECLVILPQKADEFPWPWYVTATPELERLLLCFIIEYSHTEFLSCIQQDITVIEAVENNGEKIVDSILKLAPKRGVQ</sequence>
<reference evidence="2" key="2">
    <citation type="submission" date="2011-08" db="EMBL/GenBank/DDBJ databases">
        <authorList>
            <person name="Hoffman M."/>
            <person name="Strain E.A."/>
            <person name="Brown E."/>
            <person name="Allard M.W."/>
        </authorList>
    </citation>
    <scope>NUCLEOTIDE SEQUENCE</scope>
    <source>
        <strain evidence="2">CIP 102891</strain>
    </source>
</reference>
<reference evidence="1 4" key="1">
    <citation type="submission" date="2009-10" db="EMBL/GenBank/DDBJ databases">
        <authorList>
            <consortium name="Los Alamos National Laboratory (LANL)"/>
            <consortium name="National Microbial Pathogen Data Resource (NMPDR)"/>
            <person name="Munk A.C."/>
            <person name="Chertkov O."/>
            <person name="Tapia R."/>
            <person name="Green L."/>
            <person name="Rogers Y."/>
            <person name="Detter J.C."/>
            <person name="Bruce D."/>
            <person name="Brettin T.S."/>
            <person name="Colwell R.R."/>
            <person name="Huq A."/>
            <person name="Grim C.J."/>
            <person name="Hasan N.A."/>
            <person name="Bartels D."/>
            <person name="Vonstein V."/>
        </authorList>
    </citation>
    <scope>NUCLEOTIDE SEQUENCE [LARGE SCALE GENOMIC DNA]</scope>
    <source>
        <strain evidence="1 4">CIP 102891</strain>
    </source>
</reference>
<reference evidence="2 3" key="3">
    <citation type="journal article" date="2012" name="Int. J. Syst. Evol. Microbiol.">
        <title>Vibrio caribbeanicus sp. nov., isolated from the marine sponge Scleritoderma cyanea.</title>
        <authorList>
            <person name="Hoffmann M."/>
            <person name="Monday S.R."/>
            <person name="Allard M.W."/>
            <person name="Strain E.A."/>
            <person name="Whittaker P."/>
            <person name="Naum M."/>
            <person name="McCarthy P.J."/>
            <person name="Lopez J.V."/>
            <person name="Fischer M."/>
            <person name="Brown E.W."/>
        </authorList>
    </citation>
    <scope>NUCLEOTIDE SEQUENCE [LARGE SCALE GENOMIC DNA]</scope>
    <source>
        <strain evidence="2">CIP 102891</strain>
        <strain evidence="3">CIP 102891 / ATCC 33934</strain>
    </source>
</reference>
<protein>
    <recommendedName>
        <fullName evidence="5">DUF4238 domain-containing protein</fullName>
    </recommendedName>
</protein>
<evidence type="ECO:0000313" key="3">
    <source>
        <dbReference type="Proteomes" id="UP000002817"/>
    </source>
</evidence>
<evidence type="ECO:0000313" key="1">
    <source>
        <dbReference type="EMBL" id="EEX94547.1"/>
    </source>
</evidence>
<dbReference type="EMBL" id="AFWH01000024">
    <property type="protein sequence ID" value="EGU50401.1"/>
    <property type="molecule type" value="Genomic_DNA"/>
</dbReference>
<evidence type="ECO:0008006" key="5">
    <source>
        <dbReference type="Google" id="ProtNLM"/>
    </source>
</evidence>
<accession>C9QG47</accession>
<dbReference type="PATRIC" id="fig|675816.5.peg.2096"/>
<dbReference type="OrthoDB" id="7824445at2"/>
<dbReference type="Pfam" id="PF14022">
    <property type="entry name" value="DUF4238"/>
    <property type="match status" value="1"/>
</dbReference>
<gene>
    <name evidence="1" type="ORF">VIA_001707</name>
    <name evidence="2" type="ORF">VIOR3934_08084</name>
</gene>
<proteinExistence type="predicted"/>
<keyword evidence="4" id="KW-1185">Reference proteome</keyword>
<dbReference type="InterPro" id="IPR025332">
    <property type="entry name" value="DUF4238"/>
</dbReference>
<dbReference type="AlphaFoldDB" id="C9QG47"/>